<sequence length="86" mass="9671">MKTLSYETKIKLSGMGTYPWNTTLYTAMGCQAVNNVLGLINQIIYNTNENPKYRTAKIYDDTSSKMYLRAGKNALSSTISYGSSYF</sequence>
<reference evidence="1" key="2">
    <citation type="submission" date="2021-04" db="EMBL/GenBank/DDBJ databases">
        <authorList>
            <person name="Gilroy R."/>
        </authorList>
    </citation>
    <scope>NUCLEOTIDE SEQUENCE</scope>
    <source>
        <strain evidence="1">A5-1222</strain>
    </source>
</reference>
<dbReference type="Proteomes" id="UP000824247">
    <property type="component" value="Unassembled WGS sequence"/>
</dbReference>
<reference evidence="1" key="1">
    <citation type="journal article" date="2021" name="PeerJ">
        <title>Extensive microbial diversity within the chicken gut microbiome revealed by metagenomics and culture.</title>
        <authorList>
            <person name="Gilroy R."/>
            <person name="Ravi A."/>
            <person name="Getino M."/>
            <person name="Pursley I."/>
            <person name="Horton D.L."/>
            <person name="Alikhan N.F."/>
            <person name="Baker D."/>
            <person name="Gharbi K."/>
            <person name="Hall N."/>
            <person name="Watson M."/>
            <person name="Adriaenssens E.M."/>
            <person name="Foster-Nyarko E."/>
            <person name="Jarju S."/>
            <person name="Secka A."/>
            <person name="Antonio M."/>
            <person name="Oren A."/>
            <person name="Chaudhuri R.R."/>
            <person name="La Ragione R."/>
            <person name="Hildebrand F."/>
            <person name="Pallen M.J."/>
        </authorList>
    </citation>
    <scope>NUCLEOTIDE SEQUENCE</scope>
    <source>
        <strain evidence="1">A5-1222</strain>
    </source>
</reference>
<name>A0A9E2KVT4_9BACT</name>
<protein>
    <submittedName>
        <fullName evidence="1">Uncharacterized protein</fullName>
    </submittedName>
</protein>
<accession>A0A9E2KVT4</accession>
<organism evidence="1 2">
    <name type="scientific">Candidatus Ureaplasma intestinipullorum</name>
    <dbReference type="NCBI Taxonomy" id="2838770"/>
    <lineage>
        <taxon>Bacteria</taxon>
        <taxon>Bacillati</taxon>
        <taxon>Mycoplasmatota</taxon>
        <taxon>Mycoplasmoidales</taxon>
        <taxon>Mycoplasmoidaceae</taxon>
        <taxon>Ureaplasma</taxon>
    </lineage>
</organism>
<gene>
    <name evidence="1" type="ORF">H9897_02305</name>
</gene>
<proteinExistence type="predicted"/>
<evidence type="ECO:0000313" key="1">
    <source>
        <dbReference type="EMBL" id="MBU3830964.1"/>
    </source>
</evidence>
<evidence type="ECO:0000313" key="2">
    <source>
        <dbReference type="Proteomes" id="UP000824247"/>
    </source>
</evidence>
<dbReference type="EMBL" id="JAHLFM010000034">
    <property type="protein sequence ID" value="MBU3830964.1"/>
    <property type="molecule type" value="Genomic_DNA"/>
</dbReference>
<comment type="caution">
    <text evidence="1">The sequence shown here is derived from an EMBL/GenBank/DDBJ whole genome shotgun (WGS) entry which is preliminary data.</text>
</comment>
<dbReference type="PROSITE" id="PS51257">
    <property type="entry name" value="PROKAR_LIPOPROTEIN"/>
    <property type="match status" value="1"/>
</dbReference>
<dbReference type="AlphaFoldDB" id="A0A9E2KVT4"/>